<reference evidence="2" key="1">
    <citation type="submission" date="2018-05" db="EMBL/GenBank/DDBJ databases">
        <authorList>
            <person name="Lanie J.A."/>
            <person name="Ng W.-L."/>
            <person name="Kazmierczak K.M."/>
            <person name="Andrzejewski T.M."/>
            <person name="Davidsen T.M."/>
            <person name="Wayne K.J."/>
            <person name="Tettelin H."/>
            <person name="Glass J.I."/>
            <person name="Rusch D."/>
            <person name="Podicherti R."/>
            <person name="Tsui H.-C.T."/>
            <person name="Winkler M.E."/>
        </authorList>
    </citation>
    <scope>NUCLEOTIDE SEQUENCE</scope>
</reference>
<dbReference type="AlphaFoldDB" id="A0A382HZS8"/>
<organism evidence="2">
    <name type="scientific">marine metagenome</name>
    <dbReference type="NCBI Taxonomy" id="408172"/>
    <lineage>
        <taxon>unclassified sequences</taxon>
        <taxon>metagenomes</taxon>
        <taxon>ecological metagenomes</taxon>
    </lineage>
</organism>
<evidence type="ECO:0000256" key="1">
    <source>
        <dbReference type="SAM" id="Coils"/>
    </source>
</evidence>
<name>A0A382HZS8_9ZZZZ</name>
<feature type="coiled-coil region" evidence="1">
    <location>
        <begin position="43"/>
        <end position="70"/>
    </location>
</feature>
<sequence>MRFRPKKLVKKLGKAGAKAAMSASPIPIPDSIKDTITGEVNKIGEVLETVKNIEEQLEVLIELLELATEKE</sequence>
<accession>A0A382HZS8</accession>
<protein>
    <submittedName>
        <fullName evidence="2">Uncharacterized protein</fullName>
    </submittedName>
</protein>
<dbReference type="EMBL" id="UINC01064191">
    <property type="protein sequence ID" value="SVB92625.1"/>
    <property type="molecule type" value="Genomic_DNA"/>
</dbReference>
<proteinExistence type="predicted"/>
<evidence type="ECO:0000313" key="2">
    <source>
        <dbReference type="EMBL" id="SVB92625.1"/>
    </source>
</evidence>
<gene>
    <name evidence="2" type="ORF">METZ01_LOCUS245479</name>
</gene>
<keyword evidence="1" id="KW-0175">Coiled coil</keyword>